<protein>
    <submittedName>
        <fullName evidence="1">Uncharacterized protein</fullName>
    </submittedName>
</protein>
<sequence>MPPRTRGNRRSPRRRSTWWFSCSCLFFLGRETHWARRHSARRRSRRRCSGRCRRGWRSPARRRIGTRTWARTAPA</sequence>
<proteinExistence type="predicted"/>
<accession>A0A0A9H6J2</accession>
<reference evidence="1" key="1">
    <citation type="submission" date="2014-09" db="EMBL/GenBank/DDBJ databases">
        <authorList>
            <person name="Magalhaes I.L.F."/>
            <person name="Oliveira U."/>
            <person name="Santos F.R."/>
            <person name="Vidigal T.H.D.A."/>
            <person name="Brescovit A.D."/>
            <person name="Santos A.J."/>
        </authorList>
    </citation>
    <scope>NUCLEOTIDE SEQUENCE</scope>
    <source>
        <tissue evidence="1">Shoot tissue taken approximately 20 cm above the soil surface</tissue>
    </source>
</reference>
<dbReference type="EMBL" id="GBRH01165071">
    <property type="protein sequence ID" value="JAE32825.1"/>
    <property type="molecule type" value="Transcribed_RNA"/>
</dbReference>
<evidence type="ECO:0000313" key="1">
    <source>
        <dbReference type="EMBL" id="JAE32825.1"/>
    </source>
</evidence>
<dbReference type="AlphaFoldDB" id="A0A0A9H6J2"/>
<organism evidence="1">
    <name type="scientific">Arundo donax</name>
    <name type="common">Giant reed</name>
    <name type="synonym">Donax arundinaceus</name>
    <dbReference type="NCBI Taxonomy" id="35708"/>
    <lineage>
        <taxon>Eukaryota</taxon>
        <taxon>Viridiplantae</taxon>
        <taxon>Streptophyta</taxon>
        <taxon>Embryophyta</taxon>
        <taxon>Tracheophyta</taxon>
        <taxon>Spermatophyta</taxon>
        <taxon>Magnoliopsida</taxon>
        <taxon>Liliopsida</taxon>
        <taxon>Poales</taxon>
        <taxon>Poaceae</taxon>
        <taxon>PACMAD clade</taxon>
        <taxon>Arundinoideae</taxon>
        <taxon>Arundineae</taxon>
        <taxon>Arundo</taxon>
    </lineage>
</organism>
<reference evidence="1" key="2">
    <citation type="journal article" date="2015" name="Data Brief">
        <title>Shoot transcriptome of the giant reed, Arundo donax.</title>
        <authorList>
            <person name="Barrero R.A."/>
            <person name="Guerrero F.D."/>
            <person name="Moolhuijzen P."/>
            <person name="Goolsby J.A."/>
            <person name="Tidwell J."/>
            <person name="Bellgard S.E."/>
            <person name="Bellgard M.I."/>
        </authorList>
    </citation>
    <scope>NUCLEOTIDE SEQUENCE</scope>
    <source>
        <tissue evidence="1">Shoot tissue taken approximately 20 cm above the soil surface</tissue>
    </source>
</reference>
<name>A0A0A9H6J2_ARUDO</name>